<dbReference type="InterPro" id="IPR000868">
    <property type="entry name" value="Isochorismatase-like_dom"/>
</dbReference>
<dbReference type="InterPro" id="IPR036380">
    <property type="entry name" value="Isochorismatase-like_sf"/>
</dbReference>
<evidence type="ECO:0000313" key="5">
    <source>
        <dbReference type="Proteomes" id="UP000803844"/>
    </source>
</evidence>
<dbReference type="Gene3D" id="3.40.50.850">
    <property type="entry name" value="Isochorismatase-like"/>
    <property type="match status" value="1"/>
</dbReference>
<accession>A0A9P4Y889</accession>
<dbReference type="AlphaFoldDB" id="A0A9P4Y889"/>
<evidence type="ECO:0000256" key="1">
    <source>
        <dbReference type="ARBA" id="ARBA00006336"/>
    </source>
</evidence>
<dbReference type="SUPFAM" id="SSF52499">
    <property type="entry name" value="Isochorismatase-like hydrolases"/>
    <property type="match status" value="1"/>
</dbReference>
<gene>
    <name evidence="4" type="ORF">M406DRAFT_286780</name>
</gene>
<organism evidence="4 5">
    <name type="scientific">Cryphonectria parasitica (strain ATCC 38755 / EP155)</name>
    <dbReference type="NCBI Taxonomy" id="660469"/>
    <lineage>
        <taxon>Eukaryota</taxon>
        <taxon>Fungi</taxon>
        <taxon>Dikarya</taxon>
        <taxon>Ascomycota</taxon>
        <taxon>Pezizomycotina</taxon>
        <taxon>Sordariomycetes</taxon>
        <taxon>Sordariomycetidae</taxon>
        <taxon>Diaporthales</taxon>
        <taxon>Cryphonectriaceae</taxon>
        <taxon>Cryphonectria-Endothia species complex</taxon>
        <taxon>Cryphonectria</taxon>
    </lineage>
</organism>
<evidence type="ECO:0000259" key="3">
    <source>
        <dbReference type="Pfam" id="PF00857"/>
    </source>
</evidence>
<dbReference type="GeneID" id="63835827"/>
<dbReference type="Proteomes" id="UP000803844">
    <property type="component" value="Unassembled WGS sequence"/>
</dbReference>
<evidence type="ECO:0000313" key="4">
    <source>
        <dbReference type="EMBL" id="KAF3768789.1"/>
    </source>
</evidence>
<keyword evidence="5" id="KW-1185">Reference proteome</keyword>
<comment type="similarity">
    <text evidence="1">Belongs to the isochorismatase family.</text>
</comment>
<dbReference type="Pfam" id="PF00857">
    <property type="entry name" value="Isochorismatase"/>
    <property type="match status" value="1"/>
</dbReference>
<dbReference type="RefSeq" id="XP_040779750.1">
    <property type="nucleotide sequence ID" value="XM_040918698.1"/>
</dbReference>
<dbReference type="PANTHER" id="PTHR43540:SF6">
    <property type="entry name" value="ISOCHORISMATASE-LIKE DOMAIN-CONTAINING PROTEIN"/>
    <property type="match status" value="1"/>
</dbReference>
<feature type="domain" description="Isochorismatase-like" evidence="3">
    <location>
        <begin position="4"/>
        <end position="186"/>
    </location>
</feature>
<proteinExistence type="inferred from homology"/>
<keyword evidence="2 4" id="KW-0378">Hydrolase</keyword>
<comment type="caution">
    <text evidence="4">The sequence shown here is derived from an EMBL/GenBank/DDBJ whole genome shotgun (WGS) entry which is preliminary data.</text>
</comment>
<dbReference type="PANTHER" id="PTHR43540">
    <property type="entry name" value="PEROXYUREIDOACRYLATE/UREIDOACRYLATE AMIDOHYDROLASE-RELATED"/>
    <property type="match status" value="1"/>
</dbReference>
<dbReference type="GO" id="GO:0016787">
    <property type="term" value="F:hydrolase activity"/>
    <property type="evidence" value="ECO:0007669"/>
    <property type="project" value="UniProtKB-KW"/>
</dbReference>
<sequence>MPRSALFVIDIQHELQGNPKTRVPHHERIHTAGTRILSAARVIIDSYREKSHESPSIIVFVQHDEPAEGGGILVKGSEAWQLVFPPREGVDEEILLAKTTRDTFESNPDLADRLKASDITEIITFGLQSEYCVVSTSKGALDRGFKVTILQGAHSTYDEAPKSATDIERDIEDELRQKGAEVIPWEDAIATWEQRRMISSYPIFSELA</sequence>
<name>A0A9P4Y889_CRYP1</name>
<protein>
    <submittedName>
        <fullName evidence="4">Isochorismatase hydrolase</fullName>
    </submittedName>
</protein>
<dbReference type="EMBL" id="MU032345">
    <property type="protein sequence ID" value="KAF3768789.1"/>
    <property type="molecule type" value="Genomic_DNA"/>
</dbReference>
<dbReference type="OrthoDB" id="245563at2759"/>
<evidence type="ECO:0000256" key="2">
    <source>
        <dbReference type="ARBA" id="ARBA00022801"/>
    </source>
</evidence>
<dbReference type="InterPro" id="IPR050272">
    <property type="entry name" value="Isochorismatase-like_hydrls"/>
</dbReference>
<reference evidence="4" key="1">
    <citation type="journal article" date="2020" name="Phytopathology">
        <title>Genome sequence of the chestnut blight fungus Cryphonectria parasitica EP155: A fundamental resource for an archetypical invasive plant pathogen.</title>
        <authorList>
            <person name="Crouch J.A."/>
            <person name="Dawe A."/>
            <person name="Aerts A."/>
            <person name="Barry K."/>
            <person name="Churchill A.C.L."/>
            <person name="Grimwood J."/>
            <person name="Hillman B."/>
            <person name="Milgroom M.G."/>
            <person name="Pangilinan J."/>
            <person name="Smith M."/>
            <person name="Salamov A."/>
            <person name="Schmutz J."/>
            <person name="Yadav J."/>
            <person name="Grigoriev I.V."/>
            <person name="Nuss D."/>
        </authorList>
    </citation>
    <scope>NUCLEOTIDE SEQUENCE</scope>
    <source>
        <strain evidence="4">EP155</strain>
    </source>
</reference>